<evidence type="ECO:0000256" key="3">
    <source>
        <dbReference type="ARBA" id="ARBA00022729"/>
    </source>
</evidence>
<gene>
    <name evidence="7" type="ORF">FGG15_01190</name>
</gene>
<dbReference type="Gene3D" id="2.60.40.1080">
    <property type="match status" value="1"/>
</dbReference>
<dbReference type="InterPro" id="IPR003343">
    <property type="entry name" value="Big_2"/>
</dbReference>
<feature type="region of interest" description="Disordered" evidence="5">
    <location>
        <begin position="653"/>
        <end position="684"/>
    </location>
</feature>
<feature type="compositionally biased region" description="Polar residues" evidence="5">
    <location>
        <begin position="519"/>
        <end position="535"/>
    </location>
</feature>
<feature type="compositionally biased region" description="Acidic residues" evidence="5">
    <location>
        <begin position="605"/>
        <end position="615"/>
    </location>
</feature>
<dbReference type="Proteomes" id="UP000751614">
    <property type="component" value="Unassembled WGS sequence"/>
</dbReference>
<evidence type="ECO:0000259" key="6">
    <source>
        <dbReference type="SMART" id="SM00635"/>
    </source>
</evidence>
<dbReference type="EMBL" id="VCNI01000001">
    <property type="protein sequence ID" value="TMU56183.1"/>
    <property type="molecule type" value="Genomic_DNA"/>
</dbReference>
<comment type="subcellular location">
    <subcellularLocation>
        <location evidence="1">Secreted</location>
    </subcellularLocation>
</comment>
<dbReference type="RefSeq" id="WP_138832369.1">
    <property type="nucleotide sequence ID" value="NZ_VCNI01000001.1"/>
</dbReference>
<protein>
    <submittedName>
        <fullName evidence="7">T9SS type A sorting domain-containing protein</fullName>
    </submittedName>
</protein>
<dbReference type="Pfam" id="PF18884">
    <property type="entry name" value="TSP3_bac"/>
    <property type="match status" value="7"/>
</dbReference>
<sequence length="981" mass="103572">MKKQVIGKFLLLLTFIISSSVFGQYDKVVIIGASIVEQTFGQDLNNPNATRTAEWQANGVNVDVYGYGFSGSDINGIITEVQTAMSTYTANTLFMIHIGGNNVSATRPHSTATPAELQSISDDYDALITAIGQTRKEDVILMPITFRTYSIAEDIANNQELGSLPYNQEILIPKILANTPSQINIDGNPIVDLYNFTHQNYTTYFDIGGPGFDGVHPSVPGRTLLSDFMSGRAAYWVNGGAVPAPLTSNIAVTGVSLSSNAESLTTGDSVTLIATLIPNNATNQTVTWSSDNLAVATVTNGLVNTLSSGTATITVTTDDGGYTDTAIITVNDDTDGDGVTDNLEASPAEALDPCLPVQAAGYTGYDVSNGTWSTADCDGDGVSNGDEDTNGTDPYQVSDDTDGDGIDNDNETNDGTDLNNPCAPIQSAGYSGYDATNGVWGAADCDGDGVSNGNEDTNGTDPYQVSGDTDGDGIDDDNETNNGTDLNNPCDPVQSAGYTGYNVTNGIWSAADCDGDGVSNGNEDTNGTDPYQVSGDTDGDGIEDDNETNNGTDLNNPCDPVQSAGYTGYNAANGIWSAADCDGDGVSNGVEDSNGTDPYQVSGDTDGDGIDDDNETNNGTDLNDPCDPLQSAGYTGYVASNMIWQAADCDGDGMSNDEEVTNGTDPYEFTSNDDMDNDGIADGDDNCPTTANPEQEDFDQDGIGDSCDDDMDNDGVSNQDDQCNDTALGAIVDEDGCTIPLDADNFEVKITGESCIGSENGSIEISAKATLNYNAVLTNDAGTELESEQFTQNLEFGNLPSGTYGLCLTIVGAFNFEQCYTLQVPGNEPLSVNLSAVTAENQVELKLSGSDLYTVELNGEIFKTTESDITLNLNRNENEVRISTEEDCQGIYEKLIILGLKGYVYPNPVDETDLNVYVGGESFEKVQLSVFDIHGALVANHNLETDANGFVKTNISSLSQGIYFLTVTTINSLTHYKVVKR</sequence>
<accession>A0ABY2WMR8</accession>
<evidence type="ECO:0000256" key="2">
    <source>
        <dbReference type="ARBA" id="ARBA00022525"/>
    </source>
</evidence>
<dbReference type="Pfam" id="PF18962">
    <property type="entry name" value="Por_Secre_tail"/>
    <property type="match status" value="1"/>
</dbReference>
<keyword evidence="8" id="KW-1185">Reference proteome</keyword>
<dbReference type="InterPro" id="IPR003367">
    <property type="entry name" value="Thrombospondin_3-like_rpt"/>
</dbReference>
<dbReference type="SUPFAM" id="SSF52266">
    <property type="entry name" value="SGNH hydrolase"/>
    <property type="match status" value="1"/>
</dbReference>
<feature type="region of interest" description="Disordered" evidence="5">
    <location>
        <begin position="586"/>
        <end position="627"/>
    </location>
</feature>
<dbReference type="Gene3D" id="4.10.1080.10">
    <property type="entry name" value="TSP type-3 repeat"/>
    <property type="match status" value="1"/>
</dbReference>
<feature type="compositionally biased region" description="Acidic residues" evidence="5">
    <location>
        <begin position="399"/>
        <end position="414"/>
    </location>
</feature>
<feature type="domain" description="BIG2" evidence="6">
    <location>
        <begin position="251"/>
        <end position="326"/>
    </location>
</feature>
<reference evidence="7 8" key="1">
    <citation type="submission" date="2019-05" db="EMBL/GenBank/DDBJ databases">
        <title>Flagellimonas sp. AsT0115, sp. nov., isolated from a marine red algae, Asparagopsis taxiformis.</title>
        <authorList>
            <person name="Kim J."/>
            <person name="Jeong S.E."/>
            <person name="Jeon C.O."/>
        </authorList>
    </citation>
    <scope>NUCLEOTIDE SEQUENCE [LARGE SCALE GENOMIC DNA]</scope>
    <source>
        <strain evidence="7 8">AsT0115</strain>
    </source>
</reference>
<feature type="compositionally biased region" description="Acidic residues" evidence="5">
    <location>
        <begin position="671"/>
        <end position="684"/>
    </location>
</feature>
<dbReference type="SMART" id="SM00635">
    <property type="entry name" value="BID_2"/>
    <property type="match status" value="1"/>
</dbReference>
<feature type="region of interest" description="Disordered" evidence="5">
    <location>
        <begin position="447"/>
        <end position="491"/>
    </location>
</feature>
<evidence type="ECO:0000256" key="4">
    <source>
        <dbReference type="ARBA" id="ARBA00022837"/>
    </source>
</evidence>
<keyword evidence="2" id="KW-0964">Secreted</keyword>
<keyword evidence="4" id="KW-0106">Calcium</keyword>
<dbReference type="InterPro" id="IPR028974">
    <property type="entry name" value="TSP_type-3_rpt"/>
</dbReference>
<feature type="region of interest" description="Disordered" evidence="5">
    <location>
        <begin position="518"/>
        <end position="559"/>
    </location>
</feature>
<dbReference type="InterPro" id="IPR059100">
    <property type="entry name" value="TSP3_bac"/>
</dbReference>
<proteinExistence type="predicted"/>
<feature type="compositionally biased region" description="Acidic residues" evidence="5">
    <location>
        <begin position="469"/>
        <end position="479"/>
    </location>
</feature>
<dbReference type="Gene3D" id="3.40.50.1110">
    <property type="entry name" value="SGNH hydrolase"/>
    <property type="match status" value="1"/>
</dbReference>
<evidence type="ECO:0000256" key="5">
    <source>
        <dbReference type="SAM" id="MobiDB-lite"/>
    </source>
</evidence>
<dbReference type="Pfam" id="PF02368">
    <property type="entry name" value="Big_2"/>
    <property type="match status" value="1"/>
</dbReference>
<dbReference type="SUPFAM" id="SSF49373">
    <property type="entry name" value="Invasin/intimin cell-adhesion fragments"/>
    <property type="match status" value="1"/>
</dbReference>
<feature type="compositionally biased region" description="Polar residues" evidence="5">
    <location>
        <begin position="451"/>
        <end position="463"/>
    </location>
</feature>
<dbReference type="Pfam" id="PF02412">
    <property type="entry name" value="TSP_3"/>
    <property type="match status" value="2"/>
</dbReference>
<keyword evidence="3" id="KW-0732">Signal</keyword>
<feature type="region of interest" description="Disordered" evidence="5">
    <location>
        <begin position="378"/>
        <end position="423"/>
    </location>
</feature>
<organism evidence="7 8">
    <name type="scientific">Flagellimonas algicola</name>
    <dbReference type="NCBI Taxonomy" id="2583815"/>
    <lineage>
        <taxon>Bacteria</taxon>
        <taxon>Pseudomonadati</taxon>
        <taxon>Bacteroidota</taxon>
        <taxon>Flavobacteriia</taxon>
        <taxon>Flavobacteriales</taxon>
        <taxon>Flavobacteriaceae</taxon>
        <taxon>Flagellimonas</taxon>
    </lineage>
</organism>
<evidence type="ECO:0000313" key="7">
    <source>
        <dbReference type="EMBL" id="TMU56183.1"/>
    </source>
</evidence>
<feature type="compositionally biased region" description="Acidic residues" evidence="5">
    <location>
        <begin position="537"/>
        <end position="547"/>
    </location>
</feature>
<name>A0ABY2WMR8_9FLAO</name>
<evidence type="ECO:0000256" key="1">
    <source>
        <dbReference type="ARBA" id="ARBA00004613"/>
    </source>
</evidence>
<feature type="compositionally biased region" description="Polar residues" evidence="5">
    <location>
        <begin position="590"/>
        <end position="599"/>
    </location>
</feature>
<evidence type="ECO:0000313" key="8">
    <source>
        <dbReference type="Proteomes" id="UP000751614"/>
    </source>
</evidence>
<dbReference type="NCBIfam" id="TIGR04183">
    <property type="entry name" value="Por_Secre_tail"/>
    <property type="match status" value="1"/>
</dbReference>
<dbReference type="InterPro" id="IPR026444">
    <property type="entry name" value="Secre_tail"/>
</dbReference>
<dbReference type="InterPro" id="IPR008964">
    <property type="entry name" value="Invasin/intimin_cell_adhesion"/>
</dbReference>
<comment type="caution">
    <text evidence="7">The sequence shown here is derived from an EMBL/GenBank/DDBJ whole genome shotgun (WGS) entry which is preliminary data.</text>
</comment>
<dbReference type="InterPro" id="IPR036514">
    <property type="entry name" value="SGNH_hydro_sf"/>
</dbReference>